<keyword evidence="6" id="KW-0547">Nucleotide-binding</keyword>
<dbReference type="SMART" id="SM00382">
    <property type="entry name" value="AAA"/>
    <property type="match status" value="2"/>
</dbReference>
<organism evidence="14 15">
    <name type="scientific">Spinacia oleracea</name>
    <name type="common">Spinach</name>
    <dbReference type="NCBI Taxonomy" id="3562"/>
    <lineage>
        <taxon>Eukaryota</taxon>
        <taxon>Viridiplantae</taxon>
        <taxon>Streptophyta</taxon>
        <taxon>Embryophyta</taxon>
        <taxon>Tracheophyta</taxon>
        <taxon>Spermatophyta</taxon>
        <taxon>Magnoliopsida</taxon>
        <taxon>eudicotyledons</taxon>
        <taxon>Gunneridae</taxon>
        <taxon>Pentapetalae</taxon>
        <taxon>Caryophyllales</taxon>
        <taxon>Chenopodiaceae</taxon>
        <taxon>Chenopodioideae</taxon>
        <taxon>Anserineae</taxon>
        <taxon>Spinacia</taxon>
    </lineage>
</organism>
<feature type="transmembrane region" description="Helical" evidence="11">
    <location>
        <begin position="945"/>
        <end position="965"/>
    </location>
</feature>
<keyword evidence="4" id="KW-0813">Transport</keyword>
<dbReference type="GeneID" id="110789202"/>
<evidence type="ECO:0000256" key="7">
    <source>
        <dbReference type="ARBA" id="ARBA00022840"/>
    </source>
</evidence>
<reference evidence="14" key="1">
    <citation type="journal article" date="2021" name="Nat. Commun.">
        <title>Genomic analyses provide insights into spinach domestication and the genetic basis of agronomic traits.</title>
        <authorList>
            <person name="Cai X."/>
            <person name="Sun X."/>
            <person name="Xu C."/>
            <person name="Sun H."/>
            <person name="Wang X."/>
            <person name="Ge C."/>
            <person name="Zhang Z."/>
            <person name="Wang Q."/>
            <person name="Fei Z."/>
            <person name="Jiao C."/>
            <person name="Wang Q."/>
        </authorList>
    </citation>
    <scope>NUCLEOTIDE SEQUENCE [LARGE SCALE GENOMIC DNA]</scope>
    <source>
        <strain evidence="14">cv. Varoflay</strain>
    </source>
</reference>
<name>A0ABM3RMZ2_SPIOL</name>
<dbReference type="CDD" id="cd03250">
    <property type="entry name" value="ABCC_MRP_domain1"/>
    <property type="match status" value="1"/>
</dbReference>
<feature type="domain" description="ABC transporter" evidence="12">
    <location>
        <begin position="1223"/>
        <end position="1457"/>
    </location>
</feature>
<dbReference type="RefSeq" id="XP_056696984.1">
    <property type="nucleotide sequence ID" value="XM_056841006.1"/>
</dbReference>
<dbReference type="InterPro" id="IPR036640">
    <property type="entry name" value="ABC1_TM_sf"/>
</dbReference>
<dbReference type="InterPro" id="IPR044726">
    <property type="entry name" value="ABCC_6TM_D2"/>
</dbReference>
<dbReference type="CDD" id="cd03244">
    <property type="entry name" value="ABCC_MRP_domain2"/>
    <property type="match status" value="1"/>
</dbReference>
<evidence type="ECO:0000256" key="8">
    <source>
        <dbReference type="ARBA" id="ARBA00022989"/>
    </source>
</evidence>
<comment type="similarity">
    <text evidence="2">Belongs to the ABC transporter superfamily. ABCC family. Conjugate transporter (TC 3.A.1.208) subfamily.</text>
</comment>
<feature type="domain" description="ABC transmembrane type-1" evidence="13">
    <location>
        <begin position="289"/>
        <end position="575"/>
    </location>
</feature>
<dbReference type="Proteomes" id="UP000813463">
    <property type="component" value="Chromosome 3"/>
</dbReference>
<keyword evidence="9 11" id="KW-0472">Membrane</keyword>
<dbReference type="InterPro" id="IPR050173">
    <property type="entry name" value="ABC_transporter_C-like"/>
</dbReference>
<comment type="subcellular location">
    <subcellularLocation>
        <location evidence="1">Membrane</location>
        <topology evidence="1">Multi-pass membrane protein</topology>
    </subcellularLocation>
</comment>
<feature type="transmembrane region" description="Helical" evidence="11">
    <location>
        <begin position="114"/>
        <end position="133"/>
    </location>
</feature>
<dbReference type="PROSITE" id="PS00211">
    <property type="entry name" value="ABC_TRANSPORTER_1"/>
    <property type="match status" value="1"/>
</dbReference>
<protein>
    <recommendedName>
        <fullName evidence="3">ABC-type xenobiotic transporter</fullName>
        <ecNumber evidence="3">7.6.2.2</ecNumber>
    </recommendedName>
</protein>
<dbReference type="CDD" id="cd18580">
    <property type="entry name" value="ABC_6TM_ABCC_D2"/>
    <property type="match status" value="1"/>
</dbReference>
<dbReference type="SUPFAM" id="SSF52540">
    <property type="entry name" value="P-loop containing nucleoside triphosphate hydrolases"/>
    <property type="match status" value="2"/>
</dbReference>
<evidence type="ECO:0000256" key="6">
    <source>
        <dbReference type="ARBA" id="ARBA00022741"/>
    </source>
</evidence>
<feature type="domain" description="ABC transmembrane type-1" evidence="13">
    <location>
        <begin position="910"/>
        <end position="1186"/>
    </location>
</feature>
<dbReference type="Pfam" id="PF00005">
    <property type="entry name" value="ABC_tran"/>
    <property type="match status" value="2"/>
</dbReference>
<dbReference type="InterPro" id="IPR044746">
    <property type="entry name" value="ABCC_6TM_D1"/>
</dbReference>
<dbReference type="InterPro" id="IPR011527">
    <property type="entry name" value="ABC1_TM_dom"/>
</dbReference>
<proteinExistence type="inferred from homology"/>
<keyword evidence="5 11" id="KW-0812">Transmembrane</keyword>
<dbReference type="SUPFAM" id="SSF90123">
    <property type="entry name" value="ABC transporter transmembrane region"/>
    <property type="match status" value="2"/>
</dbReference>
<feature type="transmembrane region" description="Helical" evidence="11">
    <location>
        <begin position="327"/>
        <end position="344"/>
    </location>
</feature>
<dbReference type="InterPro" id="IPR003439">
    <property type="entry name" value="ABC_transporter-like_ATP-bd"/>
</dbReference>
<evidence type="ECO:0000256" key="10">
    <source>
        <dbReference type="ARBA" id="ARBA00034018"/>
    </source>
</evidence>
<gene>
    <name evidence="15" type="primary">LOC110789202</name>
</gene>
<feature type="transmembrane region" description="Helical" evidence="11">
    <location>
        <begin position="1128"/>
        <end position="1150"/>
    </location>
</feature>
<feature type="transmembrane region" description="Helical" evidence="11">
    <location>
        <begin position="173"/>
        <end position="191"/>
    </location>
</feature>
<dbReference type="Pfam" id="PF00664">
    <property type="entry name" value="ABC_membrane"/>
    <property type="match status" value="2"/>
</dbReference>
<feature type="transmembrane region" description="Helical" evidence="11">
    <location>
        <begin position="140"/>
        <end position="158"/>
    </location>
</feature>
<reference evidence="15" key="2">
    <citation type="submission" date="2025-08" db="UniProtKB">
        <authorList>
            <consortium name="RefSeq"/>
        </authorList>
    </citation>
    <scope>IDENTIFICATION</scope>
    <source>
        <tissue evidence="15">Leaf</tissue>
    </source>
</reference>
<dbReference type="PANTHER" id="PTHR24223:SF108">
    <property type="entry name" value="ABC TRANSPORTER C FAMILY MEMBER 8"/>
    <property type="match status" value="1"/>
</dbReference>
<evidence type="ECO:0000256" key="11">
    <source>
        <dbReference type="SAM" id="Phobius"/>
    </source>
</evidence>
<evidence type="ECO:0000256" key="4">
    <source>
        <dbReference type="ARBA" id="ARBA00022448"/>
    </source>
</evidence>
<keyword evidence="8 11" id="KW-1133">Transmembrane helix</keyword>
<sequence length="1475" mass="165269">MLMILPQIKTMALAPFTTLLGLFLEEKGGTFDNLGSSSFHRTVIDAVNLIFLVFFYLVLALTICYKEQNQRSYRRNWFFFIVTVCTTLVSIAYLSTGSWYYLLSSSEKVKKLIWQIYVFRGVVWLSLAVSLNVQRSRRVIKVLVCTWWTSFFVLSSVLDAELLIREQIHVSDVVQWPITGLLFVCAVKVMMLRHDSSLSESLLVPQPHRVKLSFLSSLIFTWLNPLLKLGYSKPLSLEDIPCLFSEDEANLAYKKFSNEWDTLMIKDAKNKQKNLVIRVLVKVYLKEMIFDGVLALTRTITVVVSPLLLYAFIRYSDDSSTDTTEHDLYRGLFWLGCLVVVKVVESLSQRQWSFHSKKSGMRIRSALMVAIFHKQMKLSTVAKKLHSTGEIVNYIMVDAYRMGEIAWYFHSSWNCVLQLFLSLGILIGVVGLGALPALVPLVICGVFNIPFAKRLRECKAESMSAQDKRLRSTSEILCSMKIIKLQSWEEHFLKLINSLRDNEFKWLRDAQHNVANCTALFWLSPTIISSMAFWGCSFFRSAPLDAVTMFTIIATLAVMGEPVVQLPMVFSSMIQAMVSFDRINKFLLDDEVDVTDSVGSSIFTSQENSVKLQAGNFSWDSESPTLTLRDLSLEVRPGEKVAICGPVGAGKSSLLYAILGEMPKISGRVDVFGSIAYVSQSAWIQSGTIRDNICYGKPMDKNMYEKAINACALGKDIMNFSHGDLTEIGQRGINLSGGQKQRLQLARAVYSDADIYLLDDPFSAVDAHTAAALFKNCVMGALKNKIVILVTHQVEFLSQVDKVLVLKDGQVTQCGSYEDLLMTGTTFEKLVNAHKRAVTQLGPSSIAPELDKAAIERPMVFSNTCDDNKDTPTKLLPQQLTEEEEKEVGNVGYTPYLDYISTSKGLTVLILSVISQIGFVALQAASRYWLAYAVQIPELSMGKLIGVYAGLSFLSIIFVHLRSLFTVQLGLKASKAFFESFMNSIFRAPILFFDSTPVGRILTRASSDFSILDFEIPFGISYVSSVAIEVTGIILVMALVTWQVLIVGVFTLVASKYFQIQYQASAREIIRINGTTKAPIMNYAAEASQGMITIRAFKKVDQFFDNYLKLVDTDAKLFFYSNTAMEWLILRIEALQNMTLFTAAFLFIILPKGSVPPGFVGLSLSYALSLKGIYAFMIQWYCNISNYIVSVERIKQFMNIEPEPQTVVEDNRPPSSWPSKGRVELQDLKIKYQQSAPLVLKGITCVFKEGTRVGIVGRTGSGKTTLISALFRLVEPHSGTICIDGVNICRIGLKDLRTKLSVIPQEPTLFRGCIRSNMDPLGLYSDAQIWEALEKCQLRLTVSSLQNQLDSLVGDEGENWSMGQRQLFCLGRVLLRRNKILVLDEATASIDSETDAVLQKIIREEFCECTVITVAHRVPTVTDSDMVMVLSNGEVVEYDEPSKLMQCNSAFSNLVAEYWSSLHCKVSSSHKLGND</sequence>
<keyword evidence="7" id="KW-0067">ATP-binding</keyword>
<feature type="transmembrane region" description="Helical" evidence="11">
    <location>
        <begin position="1022"/>
        <end position="1053"/>
    </location>
</feature>
<feature type="transmembrane region" description="Helical" evidence="11">
    <location>
        <begin position="906"/>
        <end position="925"/>
    </location>
</feature>
<dbReference type="EC" id="7.6.2.2" evidence="3"/>
<dbReference type="Gene3D" id="1.20.1560.10">
    <property type="entry name" value="ABC transporter type 1, transmembrane domain"/>
    <property type="match status" value="2"/>
</dbReference>
<evidence type="ECO:0000259" key="12">
    <source>
        <dbReference type="PROSITE" id="PS50893"/>
    </source>
</evidence>
<evidence type="ECO:0000313" key="14">
    <source>
        <dbReference type="Proteomes" id="UP000813463"/>
    </source>
</evidence>
<dbReference type="InterPro" id="IPR017871">
    <property type="entry name" value="ABC_transporter-like_CS"/>
</dbReference>
<evidence type="ECO:0000259" key="13">
    <source>
        <dbReference type="PROSITE" id="PS50929"/>
    </source>
</evidence>
<evidence type="ECO:0000256" key="1">
    <source>
        <dbReference type="ARBA" id="ARBA00004141"/>
    </source>
</evidence>
<accession>A0ABM3RMZ2</accession>
<dbReference type="PANTHER" id="PTHR24223">
    <property type="entry name" value="ATP-BINDING CASSETTE SUB-FAMILY C"/>
    <property type="match status" value="1"/>
</dbReference>
<evidence type="ECO:0000256" key="3">
    <source>
        <dbReference type="ARBA" id="ARBA00012191"/>
    </source>
</evidence>
<dbReference type="PROSITE" id="PS50929">
    <property type="entry name" value="ABC_TM1F"/>
    <property type="match status" value="2"/>
</dbReference>
<dbReference type="CDD" id="cd18579">
    <property type="entry name" value="ABC_6TM_ABCC_D1"/>
    <property type="match status" value="1"/>
</dbReference>
<dbReference type="PROSITE" id="PS50893">
    <property type="entry name" value="ABC_TRANSPORTER_2"/>
    <property type="match status" value="2"/>
</dbReference>
<comment type="catalytic activity">
    <reaction evidence="10">
        <text>ATP + H2O + xenobioticSide 1 = ADP + phosphate + xenobioticSide 2.</text>
        <dbReference type="EC" id="7.6.2.2"/>
    </reaction>
</comment>
<feature type="transmembrane region" description="Helical" evidence="11">
    <location>
        <begin position="77"/>
        <end position="102"/>
    </location>
</feature>
<feature type="transmembrane region" description="Helical" evidence="11">
    <location>
        <begin position="293"/>
        <end position="315"/>
    </location>
</feature>
<dbReference type="InterPro" id="IPR003593">
    <property type="entry name" value="AAA+_ATPase"/>
</dbReference>
<dbReference type="InterPro" id="IPR027417">
    <property type="entry name" value="P-loop_NTPase"/>
</dbReference>
<evidence type="ECO:0000256" key="5">
    <source>
        <dbReference type="ARBA" id="ARBA00022692"/>
    </source>
</evidence>
<evidence type="ECO:0000256" key="2">
    <source>
        <dbReference type="ARBA" id="ARBA00009726"/>
    </source>
</evidence>
<dbReference type="Gene3D" id="3.40.50.300">
    <property type="entry name" value="P-loop containing nucleotide triphosphate hydrolases"/>
    <property type="match status" value="2"/>
</dbReference>
<feature type="transmembrane region" description="Helical" evidence="11">
    <location>
        <begin position="419"/>
        <end position="447"/>
    </location>
</feature>
<feature type="transmembrane region" description="Helical" evidence="11">
    <location>
        <begin position="44"/>
        <end position="65"/>
    </location>
</feature>
<keyword evidence="14" id="KW-1185">Reference proteome</keyword>
<evidence type="ECO:0000256" key="9">
    <source>
        <dbReference type="ARBA" id="ARBA00023136"/>
    </source>
</evidence>
<evidence type="ECO:0000313" key="15">
    <source>
        <dbReference type="RefSeq" id="XP_056696984.1"/>
    </source>
</evidence>
<feature type="domain" description="ABC transporter" evidence="12">
    <location>
        <begin position="612"/>
        <end position="833"/>
    </location>
</feature>